<dbReference type="InterPro" id="IPR011009">
    <property type="entry name" value="Kinase-like_dom_sf"/>
</dbReference>
<reference evidence="1 2" key="1">
    <citation type="journal article" date="2019" name="Mol. Biol. Evol.">
        <title>Blast fungal genomes show frequent chromosomal changes, gene gains and losses, and effector gene turnover.</title>
        <authorList>
            <person name="Gomez Luciano L.B."/>
            <person name="Jason Tsai I."/>
            <person name="Chuma I."/>
            <person name="Tosa Y."/>
            <person name="Chen Y.H."/>
            <person name="Li J.Y."/>
            <person name="Li M.Y."/>
            <person name="Jade Lu M.Y."/>
            <person name="Nakayashiki H."/>
            <person name="Li W.H."/>
        </authorList>
    </citation>
    <scope>NUCLEOTIDE SEQUENCE [LARGE SCALE GENOMIC DNA]</scope>
    <source>
        <strain evidence="1">MZ5-1-6</strain>
    </source>
</reference>
<dbReference type="EMBL" id="CP034209">
    <property type="protein sequence ID" value="QBZ64432.1"/>
    <property type="molecule type" value="Genomic_DNA"/>
</dbReference>
<dbReference type="SUPFAM" id="SSF56112">
    <property type="entry name" value="Protein kinase-like (PK-like)"/>
    <property type="match status" value="1"/>
</dbReference>
<dbReference type="PANTHER" id="PTHR21310">
    <property type="entry name" value="AMINOGLYCOSIDE PHOSPHOTRANSFERASE-RELATED-RELATED"/>
    <property type="match status" value="1"/>
</dbReference>
<accession>A0A4P7NQF7</accession>
<dbReference type="Proteomes" id="UP000294847">
    <property type="component" value="Chromosome 6"/>
</dbReference>
<evidence type="ECO:0000313" key="1">
    <source>
        <dbReference type="EMBL" id="QBZ64432.1"/>
    </source>
</evidence>
<sequence length="322" mass="36924">MLPSSQAHVRDSVAQIDANTWLIGTQNIFQKLQHDETPCENRPNQRCMWRNDSDGAYYMLYPAPFRLPKVSPLPAASSDSHVRQIHDAGDVSAVFKFGHSLILKVKIRSTSEQEETAVLTKPYEHETLAFLSEQQFSFKVPRVLFHAQEGNKTFLLEPCMPGQTVNEAWWTMTPAEKDGVTTRVAAIVNELTAFRADIFTSGAADYDWIDPWREDEDKIRTLGPLKEHCEALGMDCSVYILSHNDLGPTNWIRTKFAICGVMAAERVLKKGDDSLSVEIDHQYRKMIEQKLGEMGFPEVIDAYNKLHDLREEEWKKRRPWLR</sequence>
<organism evidence="1 2">
    <name type="scientific">Pyricularia oryzae</name>
    <name type="common">Rice blast fungus</name>
    <name type="synonym">Magnaporthe oryzae</name>
    <dbReference type="NCBI Taxonomy" id="318829"/>
    <lineage>
        <taxon>Eukaryota</taxon>
        <taxon>Fungi</taxon>
        <taxon>Dikarya</taxon>
        <taxon>Ascomycota</taxon>
        <taxon>Pezizomycotina</taxon>
        <taxon>Sordariomycetes</taxon>
        <taxon>Sordariomycetidae</taxon>
        <taxon>Magnaporthales</taxon>
        <taxon>Pyriculariaceae</taxon>
        <taxon>Pyricularia</taxon>
    </lineage>
</organism>
<dbReference type="PANTHER" id="PTHR21310:SF58">
    <property type="entry name" value="AMINOGLYCOSIDE PHOSPHOTRANSFERASE DOMAIN-CONTAINING PROTEIN"/>
    <property type="match status" value="1"/>
</dbReference>
<dbReference type="AlphaFoldDB" id="A0A4P7NQF7"/>
<protein>
    <recommendedName>
        <fullName evidence="3">Aminoglycoside phosphotransferase domain-containing protein</fullName>
    </recommendedName>
</protein>
<proteinExistence type="predicted"/>
<gene>
    <name evidence="1" type="ORF">PoMZ_06130</name>
</gene>
<name>A0A4P7NQF7_PYROR</name>
<evidence type="ECO:0008006" key="3">
    <source>
        <dbReference type="Google" id="ProtNLM"/>
    </source>
</evidence>
<evidence type="ECO:0000313" key="2">
    <source>
        <dbReference type="Proteomes" id="UP000294847"/>
    </source>
</evidence>
<dbReference type="InterPro" id="IPR051678">
    <property type="entry name" value="AGP_Transferase"/>
</dbReference>